<reference evidence="3" key="1">
    <citation type="submission" date="2016-10" db="EMBL/GenBank/DDBJ databases">
        <authorList>
            <person name="Varghese N."/>
            <person name="Submissions S."/>
        </authorList>
    </citation>
    <scope>NUCLEOTIDE SEQUENCE [LARGE SCALE GENOMIC DNA]</scope>
    <source>
        <strain evidence="3">DSM 24767</strain>
    </source>
</reference>
<feature type="domain" description="Amphi-Trp" evidence="1">
    <location>
        <begin position="5"/>
        <end position="83"/>
    </location>
</feature>
<dbReference type="Pfam" id="PF20068">
    <property type="entry name" value="Amphi-Trp"/>
    <property type="match status" value="1"/>
</dbReference>
<proteinExistence type="predicted"/>
<accession>A0A1H1B4H4</accession>
<dbReference type="RefSeq" id="WP_090377974.1">
    <property type="nucleotide sequence ID" value="NZ_FNLC01000001.1"/>
</dbReference>
<protein>
    <submittedName>
        <fullName evidence="2">Amphi-Trp domain-containing protein</fullName>
    </submittedName>
</protein>
<dbReference type="Proteomes" id="UP000198848">
    <property type="component" value="Unassembled WGS sequence"/>
</dbReference>
<evidence type="ECO:0000259" key="1">
    <source>
        <dbReference type="Pfam" id="PF20068"/>
    </source>
</evidence>
<name>A0A1H1B4H4_NATTX</name>
<dbReference type="EMBL" id="FNLC01000001">
    <property type="protein sequence ID" value="SDQ46839.1"/>
    <property type="molecule type" value="Genomic_DNA"/>
</dbReference>
<evidence type="ECO:0000313" key="2">
    <source>
        <dbReference type="EMBL" id="SDQ46839.1"/>
    </source>
</evidence>
<keyword evidence="3" id="KW-1185">Reference proteome</keyword>
<evidence type="ECO:0000313" key="3">
    <source>
        <dbReference type="Proteomes" id="UP000198848"/>
    </source>
</evidence>
<organism evidence="2 3">
    <name type="scientific">Natronobacterium texcoconense</name>
    <dbReference type="NCBI Taxonomy" id="1095778"/>
    <lineage>
        <taxon>Archaea</taxon>
        <taxon>Methanobacteriati</taxon>
        <taxon>Methanobacteriota</taxon>
        <taxon>Stenosarchaea group</taxon>
        <taxon>Halobacteria</taxon>
        <taxon>Halobacteriales</taxon>
        <taxon>Natrialbaceae</taxon>
        <taxon>Natronobacterium</taxon>
    </lineage>
</organism>
<dbReference type="NCBIfam" id="TIGR04354">
    <property type="entry name" value="amphi-Trp"/>
    <property type="match status" value="1"/>
</dbReference>
<dbReference type="STRING" id="1095778.SAMN04489842_0920"/>
<dbReference type="AlphaFoldDB" id="A0A1H1B4H4"/>
<dbReference type="InterPro" id="IPR027598">
    <property type="entry name" value="Amphi-Trp_dom"/>
</dbReference>
<dbReference type="OrthoDB" id="282103at2157"/>
<sequence length="84" mass="9468">MSEKTKHKDEVPREEAADLLQELAREVRSEGTADVRVGNKTLTLTPGRTVDYTIKVEERSPMLGGDHEEVTVSLEWEVEEAETD</sequence>
<gene>
    <name evidence="2" type="ORF">SAMN04489842_0920</name>
</gene>